<evidence type="ECO:0000313" key="1">
    <source>
        <dbReference type="EMBL" id="CAI9771662.1"/>
    </source>
</evidence>
<dbReference type="PANTHER" id="PTHR34131:SF2">
    <property type="entry name" value="FAMILY PROTEIN, PUTATIVE (DUF1997)-RELATED"/>
    <property type="match status" value="1"/>
</dbReference>
<gene>
    <name evidence="1" type="ORF">FPE_LOCUS19092</name>
</gene>
<evidence type="ECO:0000313" key="2">
    <source>
        <dbReference type="Proteomes" id="UP000834106"/>
    </source>
</evidence>
<dbReference type="Proteomes" id="UP000834106">
    <property type="component" value="Chromosome 11"/>
</dbReference>
<accession>A0AAD1ZKX1</accession>
<dbReference type="InterPro" id="IPR018971">
    <property type="entry name" value="DUF1997"/>
</dbReference>
<name>A0AAD1ZKX1_9LAMI</name>
<keyword evidence="2" id="KW-1185">Reference proteome</keyword>
<organism evidence="1 2">
    <name type="scientific">Fraxinus pennsylvanica</name>
    <dbReference type="NCBI Taxonomy" id="56036"/>
    <lineage>
        <taxon>Eukaryota</taxon>
        <taxon>Viridiplantae</taxon>
        <taxon>Streptophyta</taxon>
        <taxon>Embryophyta</taxon>
        <taxon>Tracheophyta</taxon>
        <taxon>Spermatophyta</taxon>
        <taxon>Magnoliopsida</taxon>
        <taxon>eudicotyledons</taxon>
        <taxon>Gunneridae</taxon>
        <taxon>Pentapetalae</taxon>
        <taxon>asterids</taxon>
        <taxon>lamiids</taxon>
        <taxon>Lamiales</taxon>
        <taxon>Oleaceae</taxon>
        <taxon>Oleeae</taxon>
        <taxon>Fraxinus</taxon>
    </lineage>
</organism>
<proteinExistence type="predicted"/>
<sequence>MAAAKYHSATPPFPRYKEIFTSTTSRRIGGCRVNVYKAKLSESNAKKANLSARKKERIRLPNYGDDGSGGKNIHHISEFLCHPCGIESILNTRALQSYHSLDSNVYRCTLPQLQLLSFEVAPVLDLRVTPSTEDCVVQMLSCKFEGSEVVERQNEHFSASMRNRITWETIDSEPFLNVDVKLDLILEIYTQPFTFLPISSVEAPGNIMMQALVDRLVPLLVQQLLQDYEKWKVVLLHENHIYFLGLELRMCFLNGEEQKFSLPSVQDSRCLICV</sequence>
<dbReference type="Pfam" id="PF09366">
    <property type="entry name" value="DUF1997"/>
    <property type="match status" value="1"/>
</dbReference>
<dbReference type="EMBL" id="OU503046">
    <property type="protein sequence ID" value="CAI9771662.1"/>
    <property type="molecule type" value="Genomic_DNA"/>
</dbReference>
<dbReference type="AlphaFoldDB" id="A0AAD1ZKX1"/>
<dbReference type="PANTHER" id="PTHR34131">
    <property type="entry name" value="(RAP ANNOTATION RELEASE2) GALACTOSE-BINDING LIKE DOMAIN CONTAINING PROTEIN"/>
    <property type="match status" value="1"/>
</dbReference>
<reference evidence="1" key="1">
    <citation type="submission" date="2023-05" db="EMBL/GenBank/DDBJ databases">
        <authorList>
            <person name="Huff M."/>
        </authorList>
    </citation>
    <scope>NUCLEOTIDE SEQUENCE</scope>
</reference>
<protein>
    <submittedName>
        <fullName evidence="1">Uncharacterized protein</fullName>
    </submittedName>
</protein>